<feature type="disulfide bond" evidence="7">
    <location>
        <begin position="517"/>
        <end position="526"/>
    </location>
</feature>
<reference evidence="11" key="1">
    <citation type="journal article" date="2023" name="IScience">
        <title>Live-bearing cockroach genome reveals convergent evolutionary mechanisms linked to viviparity in insects and beyond.</title>
        <authorList>
            <person name="Fouks B."/>
            <person name="Harrison M.C."/>
            <person name="Mikhailova A.A."/>
            <person name="Marchal E."/>
            <person name="English S."/>
            <person name="Carruthers M."/>
            <person name="Jennings E.C."/>
            <person name="Chiamaka E.L."/>
            <person name="Frigard R.A."/>
            <person name="Pippel M."/>
            <person name="Attardo G.M."/>
            <person name="Benoit J.B."/>
            <person name="Bornberg-Bauer E."/>
            <person name="Tobe S.S."/>
        </authorList>
    </citation>
    <scope>NUCLEOTIDE SEQUENCE</scope>
    <source>
        <strain evidence="11">Stay&amp;Tobe</strain>
    </source>
</reference>
<keyword evidence="12" id="KW-1185">Reference proteome</keyword>
<comment type="caution">
    <text evidence="7">Lacks conserved residue(s) required for the propagation of feature annotation.</text>
</comment>
<proteinExistence type="inferred from homology"/>
<keyword evidence="7" id="KW-1015">Disulfide bond</keyword>
<feature type="chain" id="PRO_5042210083" description="EGF-like domain-containing protein" evidence="9">
    <location>
        <begin position="19"/>
        <end position="777"/>
    </location>
</feature>
<organism evidence="11 12">
    <name type="scientific">Diploptera punctata</name>
    <name type="common">Pacific beetle cockroach</name>
    <dbReference type="NCBI Taxonomy" id="6984"/>
    <lineage>
        <taxon>Eukaryota</taxon>
        <taxon>Metazoa</taxon>
        <taxon>Ecdysozoa</taxon>
        <taxon>Arthropoda</taxon>
        <taxon>Hexapoda</taxon>
        <taxon>Insecta</taxon>
        <taxon>Pterygota</taxon>
        <taxon>Neoptera</taxon>
        <taxon>Polyneoptera</taxon>
        <taxon>Dictyoptera</taxon>
        <taxon>Blattodea</taxon>
        <taxon>Blaberoidea</taxon>
        <taxon>Blaberidae</taxon>
        <taxon>Diplopterinae</taxon>
        <taxon>Diploptera</taxon>
    </lineage>
</organism>
<reference evidence="11" key="2">
    <citation type="submission" date="2023-05" db="EMBL/GenBank/DDBJ databases">
        <authorList>
            <person name="Fouks B."/>
        </authorList>
    </citation>
    <scope>NUCLEOTIDE SEQUENCE</scope>
    <source>
        <strain evidence="11">Stay&amp;Tobe</strain>
        <tissue evidence="11">Testes</tissue>
    </source>
</reference>
<comment type="similarity">
    <text evidence="2">Belongs to the TMEM8 family.</text>
</comment>
<protein>
    <recommendedName>
        <fullName evidence="10">EGF-like domain-containing protein</fullName>
    </recommendedName>
</protein>
<dbReference type="AlphaFoldDB" id="A0AAD7ZZX1"/>
<dbReference type="GO" id="GO:0005886">
    <property type="term" value="C:plasma membrane"/>
    <property type="evidence" value="ECO:0007669"/>
    <property type="project" value="UniProtKB-SubCell"/>
</dbReference>
<evidence type="ECO:0000256" key="6">
    <source>
        <dbReference type="ARBA" id="ARBA00023136"/>
    </source>
</evidence>
<feature type="transmembrane region" description="Helical" evidence="8">
    <location>
        <begin position="718"/>
        <end position="734"/>
    </location>
</feature>
<sequence>MATQLLLFFLGAITVSNAEVTKIWKLSSRELIDYRAYRDVTVLHFRIPEQTLTAHFNFTVSEKLTSTQLFTGCKPRKVSLYLKYGSLPVINPDGAKFPDNFSVSYRVPVYRAEFQSDEVPILLNVSSPFPGDWFAAAFLSYTDPNNDQILQQGLTPSCAAMMDSSMSVDITEDITVIIPGEDTVSHLDPGIESKTFKFYVPSGTWKVRINVTSEKCENVPCIFMSFSPRAVPEPGLNNGNCDSDDGCESEFIPAVENWYYVTVGPQEASSEVLDFNLKVSFLPYNSTDKWQLLNTTLSNLVNDRFDYDVAAVLDDFQNFWTLVPLVRQSFSAFFTFNFLSEQADFNKGFFSINVSMNELAVMQFEVNYVSDIGGTLTFEMKLEDDDNLKNVTGNLYNVTVVACLSYQARAVPFFSPDTCLNFTGDFSEARLQVNTSNDNSRIGSIHVPFPEPGYWFITLKPFCYTNDSYPMECTTDLGILNVSLIIESNMCTADNCGRFGDCYNYMSGGFIFSTCVCRHGYIGWGCTDDSRVTSLVELLVAALLLTLSNMFFIPAVVMAIRRKYYTEALVYACTMFFSTFYHACDAGEDIYSYCLMRLNVLQFCDFYSAILSLWVTLIAMSDVGTTLKSIAHMAGAVGIALGTEYNRTSLWVLVVPALVGIAIMTQSWIWRCKSLRSCYPSVKYWKFYFPPGVLLVTVGLVCYSFLQTKQNYKFVHSAWHIIMALAIIFLLPARKQDSTPVINTEDFIALPTVTCVPCTRSSWKENKFLKLIRFWER</sequence>
<feature type="signal peptide" evidence="9">
    <location>
        <begin position="1"/>
        <end position="18"/>
    </location>
</feature>
<keyword evidence="3" id="KW-1003">Cell membrane</keyword>
<evidence type="ECO:0000313" key="11">
    <source>
        <dbReference type="EMBL" id="KAJ9589292.1"/>
    </source>
</evidence>
<dbReference type="Proteomes" id="UP001233999">
    <property type="component" value="Unassembled WGS sequence"/>
</dbReference>
<dbReference type="PROSITE" id="PS00022">
    <property type="entry name" value="EGF_1"/>
    <property type="match status" value="1"/>
</dbReference>
<evidence type="ECO:0000256" key="2">
    <source>
        <dbReference type="ARBA" id="ARBA00005542"/>
    </source>
</evidence>
<dbReference type="Pfam" id="PF12036">
    <property type="entry name" value="DUF3522"/>
    <property type="match status" value="1"/>
</dbReference>
<comment type="caution">
    <text evidence="11">The sequence shown here is derived from an EMBL/GenBank/DDBJ whole genome shotgun (WGS) entry which is preliminary data.</text>
</comment>
<evidence type="ECO:0000256" key="7">
    <source>
        <dbReference type="PROSITE-ProRule" id="PRU00076"/>
    </source>
</evidence>
<dbReference type="EMBL" id="JASPKZ010004954">
    <property type="protein sequence ID" value="KAJ9589292.1"/>
    <property type="molecule type" value="Genomic_DNA"/>
</dbReference>
<evidence type="ECO:0000259" key="10">
    <source>
        <dbReference type="PROSITE" id="PS50026"/>
    </source>
</evidence>
<keyword evidence="4 8" id="KW-0812">Transmembrane</keyword>
<dbReference type="PANTHER" id="PTHR14319">
    <property type="entry name" value="FIVE-SPAN TRANSMEMBRANE PROTEIN M83"/>
    <property type="match status" value="1"/>
</dbReference>
<evidence type="ECO:0000256" key="3">
    <source>
        <dbReference type="ARBA" id="ARBA00022475"/>
    </source>
</evidence>
<keyword evidence="9" id="KW-0732">Signal</keyword>
<comment type="subcellular location">
    <subcellularLocation>
        <location evidence="1">Cell membrane</location>
        <topology evidence="1">Multi-pass membrane protein</topology>
    </subcellularLocation>
</comment>
<feature type="transmembrane region" description="Helical" evidence="8">
    <location>
        <begin position="606"/>
        <end position="627"/>
    </location>
</feature>
<feature type="transmembrane region" description="Helical" evidence="8">
    <location>
        <begin position="648"/>
        <end position="668"/>
    </location>
</feature>
<evidence type="ECO:0000256" key="5">
    <source>
        <dbReference type="ARBA" id="ARBA00022989"/>
    </source>
</evidence>
<gene>
    <name evidence="11" type="ORF">L9F63_017501</name>
</gene>
<accession>A0AAD7ZZX1</accession>
<feature type="transmembrane region" description="Helical" evidence="8">
    <location>
        <begin position="538"/>
        <end position="557"/>
    </location>
</feature>
<dbReference type="PROSITE" id="PS50026">
    <property type="entry name" value="EGF_3"/>
    <property type="match status" value="1"/>
</dbReference>
<evidence type="ECO:0000256" key="9">
    <source>
        <dbReference type="SAM" id="SignalP"/>
    </source>
</evidence>
<feature type="domain" description="EGF-like" evidence="10">
    <location>
        <begin position="487"/>
        <end position="527"/>
    </location>
</feature>
<keyword evidence="5 8" id="KW-1133">Transmembrane helix</keyword>
<evidence type="ECO:0000313" key="12">
    <source>
        <dbReference type="Proteomes" id="UP001233999"/>
    </source>
</evidence>
<keyword evidence="6 8" id="KW-0472">Membrane</keyword>
<feature type="transmembrane region" description="Helical" evidence="8">
    <location>
        <begin position="688"/>
        <end position="706"/>
    </location>
</feature>
<keyword evidence="7" id="KW-0245">EGF-like domain</keyword>
<evidence type="ECO:0000256" key="4">
    <source>
        <dbReference type="ARBA" id="ARBA00022692"/>
    </source>
</evidence>
<evidence type="ECO:0000256" key="8">
    <source>
        <dbReference type="SAM" id="Phobius"/>
    </source>
</evidence>
<name>A0AAD7ZZX1_DIPPU</name>
<dbReference type="PROSITE" id="PS01186">
    <property type="entry name" value="EGF_2"/>
    <property type="match status" value="1"/>
</dbReference>
<dbReference type="InterPro" id="IPR021910">
    <property type="entry name" value="NGX6/PGAP6/MYMK"/>
</dbReference>
<evidence type="ECO:0000256" key="1">
    <source>
        <dbReference type="ARBA" id="ARBA00004651"/>
    </source>
</evidence>
<dbReference type="InterPro" id="IPR000742">
    <property type="entry name" value="EGF"/>
</dbReference>
<dbReference type="PANTHER" id="PTHR14319:SF3">
    <property type="entry name" value="TRANSMEMBRANE PROTEIN-LIKE PROTEIN"/>
    <property type="match status" value="1"/>
</dbReference>